<evidence type="ECO:0000313" key="4">
    <source>
        <dbReference type="Proteomes" id="UP000489600"/>
    </source>
</evidence>
<evidence type="ECO:0000256" key="1">
    <source>
        <dbReference type="SAM" id="MobiDB-lite"/>
    </source>
</evidence>
<name>A0A565CDK2_9BRAS</name>
<dbReference type="InterPro" id="IPR050796">
    <property type="entry name" value="SCF_F-box_component"/>
</dbReference>
<dbReference type="EMBL" id="CABITT030000007">
    <property type="protein sequence ID" value="VVB11778.1"/>
    <property type="molecule type" value="Genomic_DNA"/>
</dbReference>
<dbReference type="InterPro" id="IPR017451">
    <property type="entry name" value="F-box-assoc_interact_dom"/>
</dbReference>
<dbReference type="OrthoDB" id="1059987at2759"/>
<dbReference type="AlphaFoldDB" id="A0A565CDK2"/>
<dbReference type="Proteomes" id="UP000489600">
    <property type="component" value="Unassembled WGS sequence"/>
</dbReference>
<dbReference type="Pfam" id="PF08268">
    <property type="entry name" value="FBA_3"/>
    <property type="match status" value="1"/>
</dbReference>
<comment type="caution">
    <text evidence="3">The sequence shown here is derived from an EMBL/GenBank/DDBJ whole genome shotgun (WGS) entry which is preliminary data.</text>
</comment>
<feature type="region of interest" description="Disordered" evidence="1">
    <location>
        <begin position="236"/>
        <end position="291"/>
    </location>
</feature>
<evidence type="ECO:0000259" key="2">
    <source>
        <dbReference type="Pfam" id="PF08268"/>
    </source>
</evidence>
<dbReference type="NCBIfam" id="TIGR01640">
    <property type="entry name" value="F_box_assoc_1"/>
    <property type="match status" value="1"/>
</dbReference>
<proteinExistence type="predicted"/>
<sequence length="291" mass="32955">MKITFEWSIPRSFCIKYYSKYEGRLKANNRESEPFLRVAGSCNGLVCVYDMVDVYLINPTTRMIRTLTPPQGNKLSVGFGRDVVTGTYKVATVYGFDDDRVETLVFELATNEWRWRHKPLKDKPYYKRPLSRGSSNRGNYRHLRFRRRWSLYLPALDVGLSTALTCRSFELLCFSPVLRSAPTGGEGTMLWLWLVLSKNKMIVSIMGPCGSDLFSARNRRSSTLYSTFQFTSSVSSAGHHHRTNSGFHHASPTNSSEARLQPPYSGAGDKRRSLTPDLPLAPSSSPSDLKE</sequence>
<gene>
    <name evidence="3" type="ORF">ANE_LOCUS22222</name>
</gene>
<accession>A0A565CDK2</accession>
<protein>
    <recommendedName>
        <fullName evidence="2">F-box associated beta-propeller type 3 domain-containing protein</fullName>
    </recommendedName>
</protein>
<feature type="domain" description="F-box associated beta-propeller type 3" evidence="2">
    <location>
        <begin position="33"/>
        <end position="130"/>
    </location>
</feature>
<dbReference type="PANTHER" id="PTHR31672:SF13">
    <property type="entry name" value="F-BOX PROTEIN CPR30-LIKE"/>
    <property type="match status" value="1"/>
</dbReference>
<dbReference type="InterPro" id="IPR013187">
    <property type="entry name" value="F-box-assoc_dom_typ3"/>
</dbReference>
<feature type="compositionally biased region" description="Low complexity" evidence="1">
    <location>
        <begin position="275"/>
        <end position="291"/>
    </location>
</feature>
<evidence type="ECO:0000313" key="3">
    <source>
        <dbReference type="EMBL" id="VVB11778.1"/>
    </source>
</evidence>
<reference evidence="3" key="1">
    <citation type="submission" date="2019-07" db="EMBL/GenBank/DDBJ databases">
        <authorList>
            <person name="Dittberner H."/>
        </authorList>
    </citation>
    <scope>NUCLEOTIDE SEQUENCE [LARGE SCALE GENOMIC DNA]</scope>
</reference>
<dbReference type="PANTHER" id="PTHR31672">
    <property type="entry name" value="BNACNNG10540D PROTEIN"/>
    <property type="match status" value="1"/>
</dbReference>
<keyword evidence="4" id="KW-1185">Reference proteome</keyword>
<organism evidence="3 4">
    <name type="scientific">Arabis nemorensis</name>
    <dbReference type="NCBI Taxonomy" id="586526"/>
    <lineage>
        <taxon>Eukaryota</taxon>
        <taxon>Viridiplantae</taxon>
        <taxon>Streptophyta</taxon>
        <taxon>Embryophyta</taxon>
        <taxon>Tracheophyta</taxon>
        <taxon>Spermatophyta</taxon>
        <taxon>Magnoliopsida</taxon>
        <taxon>eudicotyledons</taxon>
        <taxon>Gunneridae</taxon>
        <taxon>Pentapetalae</taxon>
        <taxon>rosids</taxon>
        <taxon>malvids</taxon>
        <taxon>Brassicales</taxon>
        <taxon>Brassicaceae</taxon>
        <taxon>Arabideae</taxon>
        <taxon>Arabis</taxon>
    </lineage>
</organism>